<keyword evidence="1" id="KW-1133">Transmembrane helix</keyword>
<dbReference type="PANTHER" id="PTHR31302:SF0">
    <property type="entry name" value="TRANSMEMBRANE PROTEIN WITH METALLOPHOSPHOESTERASE DOMAIN"/>
    <property type="match status" value="1"/>
</dbReference>
<evidence type="ECO:0000313" key="3">
    <source>
        <dbReference type="EMBL" id="KZX17301.1"/>
    </source>
</evidence>
<keyword evidence="4" id="KW-1185">Reference proteome</keyword>
<comment type="caution">
    <text evidence="3">The sequence shown here is derived from an EMBL/GenBank/DDBJ whole genome shotgun (WGS) entry which is preliminary data.</text>
</comment>
<dbReference type="InterPro" id="IPR051158">
    <property type="entry name" value="Metallophosphoesterase_sf"/>
</dbReference>
<dbReference type="InterPro" id="IPR004843">
    <property type="entry name" value="Calcineurin-like_PHP"/>
</dbReference>
<feature type="domain" description="Calcineurin-like phosphoesterase" evidence="2">
    <location>
        <begin position="145"/>
        <end position="309"/>
    </location>
</feature>
<dbReference type="GO" id="GO:0016787">
    <property type="term" value="F:hydrolase activity"/>
    <property type="evidence" value="ECO:0007669"/>
    <property type="project" value="UniProtKB-KW"/>
</dbReference>
<evidence type="ECO:0000313" key="4">
    <source>
        <dbReference type="Proteomes" id="UP000077066"/>
    </source>
</evidence>
<dbReference type="Gene3D" id="3.60.21.10">
    <property type="match status" value="1"/>
</dbReference>
<dbReference type="EMBL" id="LWMT01000032">
    <property type="protein sequence ID" value="KZX17301.1"/>
    <property type="molecule type" value="Genomic_DNA"/>
</dbReference>
<dbReference type="RefSeq" id="WP_066970692.1">
    <property type="nucleotide sequence ID" value="NZ_LWMT01000032.1"/>
</dbReference>
<evidence type="ECO:0000256" key="1">
    <source>
        <dbReference type="SAM" id="Phobius"/>
    </source>
</evidence>
<dbReference type="OrthoDB" id="71112at2157"/>
<feature type="transmembrane region" description="Helical" evidence="1">
    <location>
        <begin position="12"/>
        <end position="34"/>
    </location>
</feature>
<feature type="transmembrane region" description="Helical" evidence="1">
    <location>
        <begin position="105"/>
        <end position="123"/>
    </location>
</feature>
<dbReference type="Proteomes" id="UP000077066">
    <property type="component" value="Unassembled WGS sequence"/>
</dbReference>
<dbReference type="EC" id="3.1.-.-" evidence="3"/>
<name>A0A166F4D9_9EURY</name>
<dbReference type="AlphaFoldDB" id="A0A166F4D9"/>
<dbReference type="SUPFAM" id="SSF56300">
    <property type="entry name" value="Metallo-dependent phosphatases"/>
    <property type="match status" value="1"/>
</dbReference>
<keyword evidence="1" id="KW-0812">Transmembrane</keyword>
<dbReference type="Pfam" id="PF00149">
    <property type="entry name" value="Metallophos"/>
    <property type="match status" value="1"/>
</dbReference>
<proteinExistence type="predicted"/>
<organism evidence="3 4">
    <name type="scientific">Methanobrevibacter filiformis</name>
    <dbReference type="NCBI Taxonomy" id="55758"/>
    <lineage>
        <taxon>Archaea</taxon>
        <taxon>Methanobacteriati</taxon>
        <taxon>Methanobacteriota</taxon>
        <taxon>Methanomada group</taxon>
        <taxon>Methanobacteria</taxon>
        <taxon>Methanobacteriales</taxon>
        <taxon>Methanobacteriaceae</taxon>
        <taxon>Methanobrevibacter</taxon>
    </lineage>
</organism>
<protein>
    <submittedName>
        <fullName evidence="3">Putative metallophosphoesterase</fullName>
        <ecNumber evidence="3">3.1.-.-</ecNumber>
    </submittedName>
</protein>
<dbReference type="PANTHER" id="PTHR31302">
    <property type="entry name" value="TRANSMEMBRANE PROTEIN WITH METALLOPHOSPHOESTERASE DOMAIN-RELATED"/>
    <property type="match status" value="1"/>
</dbReference>
<keyword evidence="1" id="KW-0472">Membrane</keyword>
<feature type="transmembrane region" description="Helical" evidence="1">
    <location>
        <begin position="40"/>
        <end position="59"/>
    </location>
</feature>
<keyword evidence="3" id="KW-0378">Hydrolase</keyword>
<sequence length="366" mass="40769">MDLLKRRFVMMAIPQIIVYGLYLYLLLGGISTFFGGINGYSLTGIVIAILILNYVPQFIETMKSTIITRTLLSITEVWKWMALMYGFLTLAIYIINLAFKIPNEILIAIYLSIVPILSIYAYIKAHKIVITPYTLKIANLKEEVKILHLSDLHIGSIRNNKLLKDVADKISSVEADIAIISGDLADGTCKIHNESFIPLKKSKIPIIFTPGNHDIYPGIDNVINASKNANITVLLDEKIEFKGLNIYGLPFTTSSRNQNLGIGLEESKASGLDDYDASGTNLIVNHIPAGWEYFRSIGFDLQLSGHTHGGQFYPFTFFVKLVFPYLRGLYKEDNSYLSVTDGVGTLAPPMRLGTNAEIVLLELKPL</sequence>
<feature type="transmembrane region" description="Helical" evidence="1">
    <location>
        <begin position="80"/>
        <end position="99"/>
    </location>
</feature>
<accession>A0A166F4D9</accession>
<dbReference type="PATRIC" id="fig|55758.3.peg.276"/>
<gene>
    <name evidence="3" type="ORF">MBFIL_02480</name>
</gene>
<reference evidence="3 4" key="1">
    <citation type="submission" date="2016-04" db="EMBL/GenBank/DDBJ databases">
        <title>Genome sequence of Methanobrevibacter filiformis DSM 11501.</title>
        <authorList>
            <person name="Poehlein A."/>
            <person name="Seedorf H."/>
            <person name="Daniel R."/>
        </authorList>
    </citation>
    <scope>NUCLEOTIDE SEQUENCE [LARGE SCALE GENOMIC DNA]</scope>
    <source>
        <strain evidence="3 4">DSM 11501</strain>
    </source>
</reference>
<dbReference type="InterPro" id="IPR029052">
    <property type="entry name" value="Metallo-depent_PP-like"/>
</dbReference>
<evidence type="ECO:0000259" key="2">
    <source>
        <dbReference type="Pfam" id="PF00149"/>
    </source>
</evidence>